<feature type="compositionally biased region" description="Polar residues" evidence="9">
    <location>
        <begin position="771"/>
        <end position="794"/>
    </location>
</feature>
<feature type="region of interest" description="Disordered" evidence="9">
    <location>
        <begin position="1"/>
        <end position="48"/>
    </location>
</feature>
<dbReference type="InterPro" id="IPR000719">
    <property type="entry name" value="Prot_kinase_dom"/>
</dbReference>
<evidence type="ECO:0000313" key="11">
    <source>
        <dbReference type="EMBL" id="PMD66202.1"/>
    </source>
</evidence>
<feature type="compositionally biased region" description="Polar residues" evidence="9">
    <location>
        <begin position="260"/>
        <end position="277"/>
    </location>
</feature>
<evidence type="ECO:0000256" key="7">
    <source>
        <dbReference type="PROSITE-ProRule" id="PRU10141"/>
    </source>
</evidence>
<dbReference type="PROSITE" id="PS50011">
    <property type="entry name" value="PROTEIN_KINASE_DOM"/>
    <property type="match status" value="1"/>
</dbReference>
<dbReference type="GO" id="GO:0005737">
    <property type="term" value="C:cytoplasm"/>
    <property type="evidence" value="ECO:0007669"/>
    <property type="project" value="TreeGrafter"/>
</dbReference>
<dbReference type="PANTHER" id="PTHR24058:SF22">
    <property type="entry name" value="DUAL SPECIFICITY TYROSINE-PHOSPHORYLATION-REGULATED KINASE 4"/>
    <property type="match status" value="1"/>
</dbReference>
<feature type="compositionally biased region" description="Low complexity" evidence="9">
    <location>
        <begin position="535"/>
        <end position="554"/>
    </location>
</feature>
<dbReference type="RefSeq" id="XP_024743106.1">
    <property type="nucleotide sequence ID" value="XM_024873852.1"/>
</dbReference>
<evidence type="ECO:0000256" key="6">
    <source>
        <dbReference type="ARBA" id="ARBA00022840"/>
    </source>
</evidence>
<feature type="compositionally biased region" description="Low complexity" evidence="9">
    <location>
        <begin position="482"/>
        <end position="493"/>
    </location>
</feature>
<feature type="coiled-coil region" evidence="8">
    <location>
        <begin position="876"/>
        <end position="903"/>
    </location>
</feature>
<dbReference type="InterPro" id="IPR008271">
    <property type="entry name" value="Ser/Thr_kinase_AS"/>
</dbReference>
<evidence type="ECO:0000256" key="9">
    <source>
        <dbReference type="SAM" id="MobiDB-lite"/>
    </source>
</evidence>
<dbReference type="STRING" id="1095630.A0A2J6TT53"/>
<feature type="compositionally biased region" description="Low complexity" evidence="9">
    <location>
        <begin position="705"/>
        <end position="723"/>
    </location>
</feature>
<evidence type="ECO:0000256" key="2">
    <source>
        <dbReference type="ARBA" id="ARBA00022527"/>
    </source>
</evidence>
<feature type="compositionally biased region" description="Polar residues" evidence="9">
    <location>
        <begin position="516"/>
        <end position="528"/>
    </location>
</feature>
<evidence type="ECO:0000256" key="5">
    <source>
        <dbReference type="ARBA" id="ARBA00022777"/>
    </source>
</evidence>
<evidence type="ECO:0000256" key="3">
    <source>
        <dbReference type="ARBA" id="ARBA00022679"/>
    </source>
</evidence>
<dbReference type="GeneID" id="36581932"/>
<dbReference type="SUPFAM" id="SSF56112">
    <property type="entry name" value="Protein kinase-like (PK-like)"/>
    <property type="match status" value="1"/>
</dbReference>
<feature type="compositionally biased region" description="Low complexity" evidence="9">
    <location>
        <begin position="136"/>
        <end position="160"/>
    </location>
</feature>
<feature type="compositionally biased region" description="Polar residues" evidence="9">
    <location>
        <begin position="285"/>
        <end position="309"/>
    </location>
</feature>
<dbReference type="OrthoDB" id="9332038at2759"/>
<reference evidence="11 12" key="1">
    <citation type="submission" date="2016-04" db="EMBL/GenBank/DDBJ databases">
        <title>A degradative enzymes factory behind the ericoid mycorrhizal symbiosis.</title>
        <authorList>
            <consortium name="DOE Joint Genome Institute"/>
            <person name="Martino E."/>
            <person name="Morin E."/>
            <person name="Grelet G."/>
            <person name="Kuo A."/>
            <person name="Kohler A."/>
            <person name="Daghino S."/>
            <person name="Barry K."/>
            <person name="Choi C."/>
            <person name="Cichocki N."/>
            <person name="Clum A."/>
            <person name="Copeland A."/>
            <person name="Hainaut M."/>
            <person name="Haridas S."/>
            <person name="Labutti K."/>
            <person name="Lindquist E."/>
            <person name="Lipzen A."/>
            <person name="Khouja H.-R."/>
            <person name="Murat C."/>
            <person name="Ohm R."/>
            <person name="Olson A."/>
            <person name="Spatafora J."/>
            <person name="Veneault-Fourrey C."/>
            <person name="Henrissat B."/>
            <person name="Grigoriev I."/>
            <person name="Martin F."/>
            <person name="Perotto S."/>
        </authorList>
    </citation>
    <scope>NUCLEOTIDE SEQUENCE [LARGE SCALE GENOMIC DNA]</scope>
    <source>
        <strain evidence="11 12">E</strain>
    </source>
</reference>
<dbReference type="EMBL" id="KZ613745">
    <property type="protein sequence ID" value="PMD66202.1"/>
    <property type="molecule type" value="Genomic_DNA"/>
</dbReference>
<evidence type="ECO:0000313" key="12">
    <source>
        <dbReference type="Proteomes" id="UP000235371"/>
    </source>
</evidence>
<name>A0A2J6TT53_9HELO</name>
<feature type="compositionally biased region" description="Polar residues" evidence="9">
    <location>
        <begin position="839"/>
        <end position="860"/>
    </location>
</feature>
<feature type="compositionally biased region" description="Pro residues" evidence="9">
    <location>
        <begin position="349"/>
        <end position="358"/>
    </location>
</feature>
<dbReference type="InterPro" id="IPR017441">
    <property type="entry name" value="Protein_kinase_ATP_BS"/>
</dbReference>
<feature type="compositionally biased region" description="Polar residues" evidence="9">
    <location>
        <begin position="379"/>
        <end position="399"/>
    </location>
</feature>
<dbReference type="FunFam" id="1.10.510.10:FF:000112">
    <property type="entry name" value="Putative dual specificity tyrosine-phosphorylation-regulated kinase 2"/>
    <property type="match status" value="1"/>
</dbReference>
<dbReference type="SMART" id="SM00220">
    <property type="entry name" value="S_TKc"/>
    <property type="match status" value="1"/>
</dbReference>
<feature type="compositionally biased region" description="Polar residues" evidence="9">
    <location>
        <begin position="175"/>
        <end position="189"/>
    </location>
</feature>
<keyword evidence="4 7" id="KW-0547">Nucleotide-binding</keyword>
<dbReference type="CDD" id="cd14210">
    <property type="entry name" value="PKc_DYRK"/>
    <property type="match status" value="1"/>
</dbReference>
<keyword evidence="3" id="KW-0808">Transferase</keyword>
<evidence type="ECO:0000256" key="4">
    <source>
        <dbReference type="ARBA" id="ARBA00022741"/>
    </source>
</evidence>
<keyword evidence="12" id="KW-1185">Reference proteome</keyword>
<keyword evidence="5" id="KW-0418">Kinase</keyword>
<accession>A0A2J6TT53</accession>
<organism evidence="11 12">
    <name type="scientific">Hyaloscypha bicolor E</name>
    <dbReference type="NCBI Taxonomy" id="1095630"/>
    <lineage>
        <taxon>Eukaryota</taxon>
        <taxon>Fungi</taxon>
        <taxon>Dikarya</taxon>
        <taxon>Ascomycota</taxon>
        <taxon>Pezizomycotina</taxon>
        <taxon>Leotiomycetes</taxon>
        <taxon>Helotiales</taxon>
        <taxon>Hyaloscyphaceae</taxon>
        <taxon>Hyaloscypha</taxon>
        <taxon>Hyaloscypha bicolor</taxon>
    </lineage>
</organism>
<sequence>MLREQKLPSGPRPEYSPSKAQENADPGARLRAGSFREPTLHASSRNNHSLFSFGGYKGADENSTGSYDFLPSPSFDDLQSSIATASNDFINRPSAVEERGIGGKRSIEAMDTTMTDARASVASRAPTGPRPARTGSILRRQSTSTRQSSISSTASGATGTMDPPTAPLAMRTRRQSQYPPISGSATANASKAPRKSIGPGVIDSDYTRPAQRRRPSLASSVSSQGLSDAGGVSTRINIGGAPTYTDGARGLTASRAAKTKSLQPPSRQGQAHLSVTAGTPDHSRSSSFAGKSPGRNNGRGTNTPSSSGKRMSVMPGMPTSSHATGLGARTVSPTDARRAKRMSVLHGVPPMPNTPPTQPDISMIRNSSRSPSMLPRKISTPSSSRTTPDLNRKSYSSGLSAGSNNTSRTSTGSLQPRLPPPTSSSRLPTPKPRSIHSSAGNNEEEEVPPVPAIPKAYESPKDSPAEPPFFNKRKSSMPFDASSINSTSTNSLSGRGSIREPQKQEREPKTRKYGHPSNSDAEQQNKNTPVKKKNLQPLRLPPLNLLPLSTPTTNKIAALQEPSFSDGQVTPPPRRVNAKTPSTPMTASKASFFSRNRHDDKAEQNLAHARSNSSIYHLRSESSSVMGGSGSESSKPIPINSRQARQAVSPFISSSLPKNNGEHSFMPRPKTSDNIATDGATEPHRPPRLTGPRAQHNGKLSKTDTPPQISSPEEPTTPSSASSLRRKLSLGWKRSTSKSNISHAANERGSEYPPQPPKHDNMPPPRLPASATLNSLNGYTVPSPSPSIKSTTYLDSKRRKSSVSNQNVFAGHDRTKSDSWGVNGSPKKEQPTEKVAMTPRTTSSVMSKMLNSKTSSSTIRSPDPWTVDLDKDDMSAEDEMRKLASKRKETEQAARQLDALRKRATPKDRVSPQYASQQATNLNIFERGEIVDYKDIYFTGSPNAAKHVGELSVDSANFGYDDDRGDYSIVPGDHLSYRYEIIDVLGKGSFGQVVRCIDHKTGGLVAVKIIRNKKRFHQQALVEVNILQKLREWDPKNKHSMVSFTQSFYFRGHLCISTELLDMNLYEFIKSNAFRGFSLKIVRRFTKQLLSSLLLLKQHKVIHCDLKPENVLLAHPMHSEIKVIDFGSSCFENEKVYTYIQSRFYRSPEVILGMTYGMPIDMWSLGCILAELYTGVPIFPGENEQEQLACIMEVFGPPEKHLIEKSTRRKLFFDSMGKPRLTVSSKGRRRRPSSKNLQQALKCDDEAFLDFLTRCLRWDPDRRMKPDEAVRHEFLTGQKSSMPMAAPRMVPRNESPIKRHNTIATPSGNNRPLPEPPATSFKNGTAVRNRDVSGGSGVSPSKPPLSNVNAGGAGVRRISGVGVNGVSVGAGNKRTSTGAVLGQSLQSGASGLPRVTTRSVSARQEMGMANAGATAAMKGRS</sequence>
<dbReference type="PROSITE" id="PS00108">
    <property type="entry name" value="PROTEIN_KINASE_ST"/>
    <property type="match status" value="1"/>
</dbReference>
<keyword evidence="6 7" id="KW-0067">ATP-binding</keyword>
<dbReference type="InParanoid" id="A0A2J6TT53"/>
<dbReference type="GO" id="GO:0005524">
    <property type="term" value="F:ATP binding"/>
    <property type="evidence" value="ECO:0007669"/>
    <property type="project" value="UniProtKB-UniRule"/>
</dbReference>
<feature type="compositionally biased region" description="Low complexity" evidence="9">
    <location>
        <begin position="621"/>
        <end position="634"/>
    </location>
</feature>
<comment type="similarity">
    <text evidence="1">Belongs to the protein kinase superfamily. CMGC Ser/Thr protein kinase family. MNB/DYRK subfamily.</text>
</comment>
<dbReference type="Proteomes" id="UP000235371">
    <property type="component" value="Unassembled WGS sequence"/>
</dbReference>
<feature type="region of interest" description="Disordered" evidence="9">
    <location>
        <begin position="116"/>
        <end position="873"/>
    </location>
</feature>
<evidence type="ECO:0000256" key="8">
    <source>
        <dbReference type="SAM" id="Coils"/>
    </source>
</evidence>
<keyword evidence="8" id="KW-0175">Coiled coil</keyword>
<feature type="compositionally biased region" description="Low complexity" evidence="9">
    <location>
        <begin position="400"/>
        <end position="416"/>
    </location>
</feature>
<gene>
    <name evidence="11" type="ORF">K444DRAFT_518298</name>
</gene>
<proteinExistence type="inferred from homology"/>
<feature type="binding site" evidence="7">
    <location>
        <position position="1008"/>
    </location>
    <ligand>
        <name>ATP</name>
        <dbReference type="ChEBI" id="CHEBI:30616"/>
    </ligand>
</feature>
<dbReference type="GO" id="GO:0005856">
    <property type="term" value="C:cytoskeleton"/>
    <property type="evidence" value="ECO:0007669"/>
    <property type="project" value="TreeGrafter"/>
</dbReference>
<feature type="compositionally biased region" description="Polar residues" evidence="9">
    <location>
        <begin position="640"/>
        <end position="658"/>
    </location>
</feature>
<protein>
    <recommendedName>
        <fullName evidence="10">Protein kinase domain-containing protein</fullName>
    </recommendedName>
</protein>
<dbReference type="InterPro" id="IPR011009">
    <property type="entry name" value="Kinase-like_dom_sf"/>
</dbReference>
<feature type="region of interest" description="Disordered" evidence="9">
    <location>
        <begin position="1298"/>
        <end position="1351"/>
    </location>
</feature>
<dbReference type="GO" id="GO:0004674">
    <property type="term" value="F:protein serine/threonine kinase activity"/>
    <property type="evidence" value="ECO:0007669"/>
    <property type="project" value="UniProtKB-KW"/>
</dbReference>
<dbReference type="InterPro" id="IPR050494">
    <property type="entry name" value="Ser_Thr_dual-spec_kinase"/>
</dbReference>
<dbReference type="Pfam" id="PF00069">
    <property type="entry name" value="Pkinase"/>
    <property type="match status" value="1"/>
</dbReference>
<dbReference type="Gene3D" id="1.10.510.10">
    <property type="entry name" value="Transferase(Phosphotransferase) domain 1"/>
    <property type="match status" value="1"/>
</dbReference>
<keyword evidence="2" id="KW-0723">Serine/threonine-protein kinase</keyword>
<feature type="domain" description="Protein kinase" evidence="10">
    <location>
        <begin position="979"/>
        <end position="1275"/>
    </location>
</feature>
<feature type="compositionally biased region" description="Basic and acidic residues" evidence="9">
    <location>
        <begin position="497"/>
        <end position="510"/>
    </location>
</feature>
<dbReference type="PANTHER" id="PTHR24058">
    <property type="entry name" value="DUAL SPECIFICITY PROTEIN KINASE"/>
    <property type="match status" value="1"/>
</dbReference>
<evidence type="ECO:0000259" key="10">
    <source>
        <dbReference type="PROSITE" id="PS50011"/>
    </source>
</evidence>
<dbReference type="PROSITE" id="PS00107">
    <property type="entry name" value="PROTEIN_KINASE_ATP"/>
    <property type="match status" value="1"/>
</dbReference>
<evidence type="ECO:0000256" key="1">
    <source>
        <dbReference type="ARBA" id="ARBA00008867"/>
    </source>
</evidence>
<feature type="compositionally biased region" description="Low complexity" evidence="9">
    <location>
        <begin position="216"/>
        <end position="230"/>
    </location>
</feature>
<dbReference type="Gene3D" id="3.30.200.20">
    <property type="entry name" value="Phosphorylase Kinase, domain 1"/>
    <property type="match status" value="1"/>
</dbReference>
<feature type="compositionally biased region" description="Polar residues" evidence="9">
    <location>
        <begin position="579"/>
        <end position="594"/>
    </location>
</feature>